<dbReference type="AlphaFoldDB" id="A0A8X6UPA0"/>
<sequence length="135" mass="15776">MPDGQTPKVNHSFKVEFRQIASKETFIMSDFVVTVSTSKKLYIQISINVWFVSEIQIIGRGYLSAITLRSAEYAMYDKIVMHTTYRLYDRKILVSAASKSNHKTCKQTLYMKWLDKLFLKKCLQRWTDSECQSSI</sequence>
<name>A0A8X6UPA0_NEPPI</name>
<dbReference type="Proteomes" id="UP000887013">
    <property type="component" value="Unassembled WGS sequence"/>
</dbReference>
<evidence type="ECO:0000313" key="1">
    <source>
        <dbReference type="EMBL" id="GFU33953.1"/>
    </source>
</evidence>
<reference evidence="1" key="1">
    <citation type="submission" date="2020-08" db="EMBL/GenBank/DDBJ databases">
        <title>Multicomponent nature underlies the extraordinary mechanical properties of spider dragline silk.</title>
        <authorList>
            <person name="Kono N."/>
            <person name="Nakamura H."/>
            <person name="Mori M."/>
            <person name="Yoshida Y."/>
            <person name="Ohtoshi R."/>
            <person name="Malay A.D."/>
            <person name="Moran D.A.P."/>
            <person name="Tomita M."/>
            <person name="Numata K."/>
            <person name="Arakawa K."/>
        </authorList>
    </citation>
    <scope>NUCLEOTIDE SEQUENCE</scope>
</reference>
<dbReference type="EMBL" id="BMAW01034149">
    <property type="protein sequence ID" value="GFU33953.1"/>
    <property type="molecule type" value="Genomic_DNA"/>
</dbReference>
<keyword evidence="2" id="KW-1185">Reference proteome</keyword>
<proteinExistence type="predicted"/>
<gene>
    <name evidence="1" type="ORF">NPIL_688371</name>
</gene>
<protein>
    <submittedName>
        <fullName evidence="1">Uncharacterized protein</fullName>
    </submittedName>
</protein>
<accession>A0A8X6UPA0</accession>
<organism evidence="1 2">
    <name type="scientific">Nephila pilipes</name>
    <name type="common">Giant wood spider</name>
    <name type="synonym">Nephila maculata</name>
    <dbReference type="NCBI Taxonomy" id="299642"/>
    <lineage>
        <taxon>Eukaryota</taxon>
        <taxon>Metazoa</taxon>
        <taxon>Ecdysozoa</taxon>
        <taxon>Arthropoda</taxon>
        <taxon>Chelicerata</taxon>
        <taxon>Arachnida</taxon>
        <taxon>Araneae</taxon>
        <taxon>Araneomorphae</taxon>
        <taxon>Entelegynae</taxon>
        <taxon>Araneoidea</taxon>
        <taxon>Nephilidae</taxon>
        <taxon>Nephila</taxon>
    </lineage>
</organism>
<evidence type="ECO:0000313" key="2">
    <source>
        <dbReference type="Proteomes" id="UP000887013"/>
    </source>
</evidence>
<comment type="caution">
    <text evidence="1">The sequence shown here is derived from an EMBL/GenBank/DDBJ whole genome shotgun (WGS) entry which is preliminary data.</text>
</comment>